<keyword evidence="1" id="KW-0472">Membrane</keyword>
<dbReference type="EMBL" id="CP000716">
    <property type="protein sequence ID" value="ABR30801.1"/>
    <property type="molecule type" value="Genomic_DNA"/>
</dbReference>
<accession>A6LLK0</accession>
<reference evidence="2 3" key="2">
    <citation type="journal article" date="2009" name="Proc. Natl. Acad. Sci. U.S.A.">
        <title>On the chimeric nature, thermophilic origin, and phylogenetic placement of the Thermotogales.</title>
        <authorList>
            <person name="Zhaxybayeva O."/>
            <person name="Swithers K.S."/>
            <person name="Lapierre P."/>
            <person name="Fournier G.P."/>
            <person name="Bickhart D.M."/>
            <person name="DeBoy R.T."/>
            <person name="Nelson K.E."/>
            <person name="Nesbo C.L."/>
            <person name="Doolittle W.F."/>
            <person name="Gogarten J.P."/>
            <person name="Noll K.M."/>
        </authorList>
    </citation>
    <scope>NUCLEOTIDE SEQUENCE [LARGE SCALE GENOMIC DNA]</scope>
    <source>
        <strain evidence="3">DSM 12029 / CIP 104789 / BI429</strain>
    </source>
</reference>
<name>A6LLK0_THEM4</name>
<evidence type="ECO:0000313" key="3">
    <source>
        <dbReference type="Proteomes" id="UP000001110"/>
    </source>
</evidence>
<keyword evidence="1" id="KW-0812">Transmembrane</keyword>
<dbReference type="AlphaFoldDB" id="A6LLK0"/>
<evidence type="ECO:0000313" key="2">
    <source>
        <dbReference type="EMBL" id="ABR30801.1"/>
    </source>
</evidence>
<protein>
    <submittedName>
        <fullName evidence="2">Uncharacterized protein</fullName>
    </submittedName>
</protein>
<sequence>MIETNNTKLIILSVIIIFLNGFSLNGFVIFLDFLVILEWIYYHKVKKNIEKLDVSFSLTNTRFFIGEKVKLTVYLNQNFECFLSIPEIGISKIPLKDKVTLTYTSNKRGIKKINYLFLKHETFLFNLIKKLEKGIEVIFFPEFEPVNFRKEELLDLIPNLKSNIRLLEDTSYFVGIRKYQNDPIRKINWKISAKLNDLYVKNYEYTSQGKIIFSSFLNLHSDLKNKEAWKYILPKYVEDSIYALNSMIKDVGSRNIPLKLFIDSSKGIKKNSFENWIDCFEILATSYGGYKFNYEIYNEIKKEIRYNDTLVIITMFLGEKDLKEILKIREIITKIIVLVMPFGFRRTNIKKFKSFLEIPYELKRLKKHIGVLRENNVHIVLYDENNLLQEGLI</sequence>
<dbReference type="RefSeq" id="WP_012057162.1">
    <property type="nucleotide sequence ID" value="NC_009616.1"/>
</dbReference>
<proteinExistence type="predicted"/>
<organism evidence="2 3">
    <name type="scientific">Thermosipho melanesiensis (strain DSM 12029 / CIP 104789 / BI429)</name>
    <dbReference type="NCBI Taxonomy" id="391009"/>
    <lineage>
        <taxon>Bacteria</taxon>
        <taxon>Thermotogati</taxon>
        <taxon>Thermotogota</taxon>
        <taxon>Thermotogae</taxon>
        <taxon>Thermotogales</taxon>
        <taxon>Fervidobacteriaceae</taxon>
        <taxon>Thermosipho</taxon>
    </lineage>
</organism>
<dbReference type="PANTHER" id="PTHR34351:SF1">
    <property type="entry name" value="SLR1927 PROTEIN"/>
    <property type="match status" value="1"/>
</dbReference>
<dbReference type="eggNOG" id="COG1721">
    <property type="taxonomic scope" value="Bacteria"/>
</dbReference>
<dbReference type="HOGENOM" id="CLU_666904_0_0_0"/>
<evidence type="ECO:0000256" key="1">
    <source>
        <dbReference type="SAM" id="Phobius"/>
    </source>
</evidence>
<gene>
    <name evidence="2" type="ordered locus">Tmel_0940</name>
</gene>
<reference evidence="2 3" key="1">
    <citation type="submission" date="2007-05" db="EMBL/GenBank/DDBJ databases">
        <title>Complete sequence of Thermosipho melanesiensis BI429.</title>
        <authorList>
            <consortium name="US DOE Joint Genome Institute"/>
            <person name="Copeland A."/>
            <person name="Lucas S."/>
            <person name="Lapidus A."/>
            <person name="Barry K."/>
            <person name="Glavina del Rio T."/>
            <person name="Dalin E."/>
            <person name="Tice H."/>
            <person name="Pitluck S."/>
            <person name="Chertkov O."/>
            <person name="Brettin T."/>
            <person name="Bruce D."/>
            <person name="Detter J.C."/>
            <person name="Han C."/>
            <person name="Schmutz J."/>
            <person name="Larimer F."/>
            <person name="Land M."/>
            <person name="Hauser L."/>
            <person name="Kyrpides N."/>
            <person name="Mikhailova N."/>
            <person name="Nelson K."/>
            <person name="Gogarten J.P."/>
            <person name="Noll K."/>
            <person name="Richardson P."/>
        </authorList>
    </citation>
    <scope>NUCLEOTIDE SEQUENCE [LARGE SCALE GENOMIC DNA]</scope>
    <source>
        <strain evidence="3">DSM 12029 / CIP 104789 / BI429</strain>
    </source>
</reference>
<dbReference type="KEGG" id="tme:Tmel_0940"/>
<feature type="transmembrane region" description="Helical" evidence="1">
    <location>
        <begin position="9"/>
        <end position="42"/>
    </location>
</feature>
<dbReference type="Proteomes" id="UP000001110">
    <property type="component" value="Chromosome"/>
</dbReference>
<dbReference type="PANTHER" id="PTHR34351">
    <property type="entry name" value="SLR1927 PROTEIN-RELATED"/>
    <property type="match status" value="1"/>
</dbReference>
<keyword evidence="1" id="KW-1133">Transmembrane helix</keyword>
<dbReference type="STRING" id="391009.Tmel_0940"/>